<feature type="compositionally biased region" description="Low complexity" evidence="1">
    <location>
        <begin position="156"/>
        <end position="175"/>
    </location>
</feature>
<evidence type="ECO:0000256" key="1">
    <source>
        <dbReference type="SAM" id="MobiDB-lite"/>
    </source>
</evidence>
<evidence type="ECO:0008006" key="4">
    <source>
        <dbReference type="Google" id="ProtNLM"/>
    </source>
</evidence>
<protein>
    <recommendedName>
        <fullName evidence="4">Phasin domain-containing protein</fullName>
    </recommendedName>
</protein>
<feature type="region of interest" description="Disordered" evidence="1">
    <location>
        <begin position="144"/>
        <end position="175"/>
    </location>
</feature>
<dbReference type="KEGG" id="bfn:OI25_3499"/>
<organism evidence="2 3">
    <name type="scientific">Paraburkholderia fungorum</name>
    <dbReference type="NCBI Taxonomy" id="134537"/>
    <lineage>
        <taxon>Bacteria</taxon>
        <taxon>Pseudomonadati</taxon>
        <taxon>Pseudomonadota</taxon>
        <taxon>Betaproteobacteria</taxon>
        <taxon>Burkholderiales</taxon>
        <taxon>Burkholderiaceae</taxon>
        <taxon>Paraburkholderia</taxon>
    </lineage>
</organism>
<dbReference type="Proteomes" id="UP000032614">
    <property type="component" value="Chromosome 1"/>
</dbReference>
<dbReference type="RefSeq" id="WP_046569235.1">
    <property type="nucleotide sequence ID" value="NZ_JAHNIZ010000044.1"/>
</dbReference>
<dbReference type="EMBL" id="CP010026">
    <property type="protein sequence ID" value="AJZ57223.1"/>
    <property type="molecule type" value="Genomic_DNA"/>
</dbReference>
<sequence length="175" mass="19084">MAGTSIIPFDLYRVNLALALQMLSFSQEARQQACEFEMQRIRRDLAAANAIRNAASGVCDWNGFAVSCQTIARDYMETTTRLWQQGFASTVRLQNGCGEGLREALATWQSAWSKQWPTHVPMNPAMLPWQNWLRSMENTLANMPYGNASESGTGGRASSANSGNSARSPASGNGG</sequence>
<gene>
    <name evidence="2" type="ORF">OI25_3499</name>
</gene>
<proteinExistence type="predicted"/>
<dbReference type="AlphaFoldDB" id="A0AAU8STX2"/>
<evidence type="ECO:0000313" key="3">
    <source>
        <dbReference type="Proteomes" id="UP000032614"/>
    </source>
</evidence>
<reference evidence="2 3" key="1">
    <citation type="journal article" date="2015" name="Genome Announc.">
        <title>Complete genome sequences for 59 burkholderia isolates, both pathogenic and near neighbor.</title>
        <authorList>
            <person name="Johnson S.L."/>
            <person name="Bishop-Lilly K.A."/>
            <person name="Ladner J.T."/>
            <person name="Daligault H.E."/>
            <person name="Davenport K.W."/>
            <person name="Jaissle J."/>
            <person name="Frey K.G."/>
            <person name="Koroleva G.I."/>
            <person name="Bruce D.C."/>
            <person name="Coyne S.R."/>
            <person name="Broomall S.M."/>
            <person name="Li P.E."/>
            <person name="Teshima H."/>
            <person name="Gibbons H.S."/>
            <person name="Palacios G.F."/>
            <person name="Rosenzweig C.N."/>
            <person name="Redden C.L."/>
            <person name="Xu Y."/>
            <person name="Minogue T.D."/>
            <person name="Chain P.S."/>
        </authorList>
    </citation>
    <scope>NUCLEOTIDE SEQUENCE [LARGE SCALE GENOMIC DNA]</scope>
    <source>
        <strain evidence="2 3">ATCC BAA-463</strain>
    </source>
</reference>
<evidence type="ECO:0000313" key="2">
    <source>
        <dbReference type="EMBL" id="AJZ57223.1"/>
    </source>
</evidence>
<accession>A0AAU8STX2</accession>
<name>A0AAU8STX2_9BURK</name>